<dbReference type="RefSeq" id="WP_376919778.1">
    <property type="nucleotide sequence ID" value="NZ_JBHRSW010000014.1"/>
</dbReference>
<evidence type="ECO:0000313" key="3">
    <source>
        <dbReference type="Proteomes" id="UP001595478"/>
    </source>
</evidence>
<keyword evidence="3" id="KW-1185">Reference proteome</keyword>
<protein>
    <submittedName>
        <fullName evidence="2">DUF342 domain-containing protein</fullName>
    </submittedName>
</protein>
<comment type="caution">
    <text evidence="2">The sequence shown here is derived from an EMBL/GenBank/DDBJ whole genome shotgun (WGS) entry which is preliminary data.</text>
</comment>
<evidence type="ECO:0000259" key="1">
    <source>
        <dbReference type="Pfam" id="PF20250"/>
    </source>
</evidence>
<proteinExistence type="predicted"/>
<dbReference type="PANTHER" id="PTHR38032">
    <property type="entry name" value="POLYMERASE-RELATED"/>
    <property type="match status" value="1"/>
</dbReference>
<reference evidence="3" key="1">
    <citation type="journal article" date="2019" name="Int. J. Syst. Evol. Microbiol.">
        <title>The Global Catalogue of Microorganisms (GCM) 10K type strain sequencing project: providing services to taxonomists for standard genome sequencing and annotation.</title>
        <authorList>
            <consortium name="The Broad Institute Genomics Platform"/>
            <consortium name="The Broad Institute Genome Sequencing Center for Infectious Disease"/>
            <person name="Wu L."/>
            <person name="Ma J."/>
        </authorList>
    </citation>
    <scope>NUCLEOTIDE SEQUENCE [LARGE SCALE GENOMIC DNA]</scope>
    <source>
        <strain evidence="3">KCTC 52473</strain>
    </source>
</reference>
<dbReference type="InterPro" id="IPR046866">
    <property type="entry name" value="FapA_N"/>
</dbReference>
<dbReference type="Pfam" id="PF03961">
    <property type="entry name" value="FapA"/>
    <property type="match status" value="1"/>
</dbReference>
<dbReference type="PANTHER" id="PTHR38032:SF1">
    <property type="entry name" value="RNA-BINDING PROTEIN KHPB N-TERMINAL DOMAIN-CONTAINING PROTEIN"/>
    <property type="match status" value="1"/>
</dbReference>
<sequence length="547" mass="60747">MKGITFIENAEKRQLEVEVDPLLLEDTFKPELFINYIKTTPHCNFFILKNAISELAGTVNTAREEGKMNMITWRIGEYRDAELSTHASKDHMSIELVITSAYQGDTPSVDEIVDYLHKQGVVRGISRKRINKLINSAIAGVPGSKHGDIVAIGLPPRRGKSSRIIPLVQNALDRVLSPQKVDNDKVDMRDLGEIVCVPAGTAVARRVAPTTGRIGFTVKNHPVNADPGEWHHIKLGRNTHIDKQDDNLIRASVVGLPKFEKFVMNIDDTFVTKGVNVRTGNVHYKGAVIVNGDVTEQMQIIADGDVTVNGFVESALIKAGGDIIITQGATGKMEDGDCQLYADGNVCIQHGQGLDIKTGKNLTVFKQLAYSKVRCKGTITIGNPKKPRGKLFASKLQCAGIVRAGCIGAVSGSSLEIDYSEAYNALCKRFDGVLEMLSALQKNNADHEIKLSEVNNKRIHDSILPKLSTLNSKIESERYLLNWLISVEKELRDAKNMFEETARVLAYQELYPGVTIKLNNRVWKAEKEFLRSRIAYLDKQWKYEPII</sequence>
<dbReference type="InterPro" id="IPR046865">
    <property type="entry name" value="FapA_b_solenoid"/>
</dbReference>
<dbReference type="Proteomes" id="UP001595478">
    <property type="component" value="Unassembled WGS sequence"/>
</dbReference>
<accession>A0ABV7FS28</accession>
<feature type="domain" description="Flagellar Assembly Protein A N-terminal region" evidence="1">
    <location>
        <begin position="87"/>
        <end position="260"/>
    </location>
</feature>
<gene>
    <name evidence="2" type="ORF">ACFOHL_08400</name>
</gene>
<name>A0ABV7FS28_9ALTE</name>
<organism evidence="2 3">
    <name type="scientific">Agaribacter flavus</name>
    <dbReference type="NCBI Taxonomy" id="1902781"/>
    <lineage>
        <taxon>Bacteria</taxon>
        <taxon>Pseudomonadati</taxon>
        <taxon>Pseudomonadota</taxon>
        <taxon>Gammaproteobacteria</taxon>
        <taxon>Alteromonadales</taxon>
        <taxon>Alteromonadaceae</taxon>
        <taxon>Agaribacter</taxon>
    </lineage>
</organism>
<evidence type="ECO:0000313" key="2">
    <source>
        <dbReference type="EMBL" id="MFC3121642.1"/>
    </source>
</evidence>
<dbReference type="EMBL" id="JBHRSW010000014">
    <property type="protein sequence ID" value="MFC3121642.1"/>
    <property type="molecule type" value="Genomic_DNA"/>
</dbReference>
<dbReference type="InterPro" id="IPR005646">
    <property type="entry name" value="FapA"/>
</dbReference>
<dbReference type="Pfam" id="PF20250">
    <property type="entry name" value="FapA_N"/>
    <property type="match status" value="1"/>
</dbReference>